<dbReference type="OrthoDB" id="3686802at2"/>
<organism evidence="2 3">
    <name type="scientific">Nocardia otitidiscaviarum</name>
    <dbReference type="NCBI Taxonomy" id="1823"/>
    <lineage>
        <taxon>Bacteria</taxon>
        <taxon>Bacillati</taxon>
        <taxon>Actinomycetota</taxon>
        <taxon>Actinomycetes</taxon>
        <taxon>Mycobacteriales</taxon>
        <taxon>Nocardiaceae</taxon>
        <taxon>Nocardia</taxon>
    </lineage>
</organism>
<dbReference type="STRING" id="1406858.GCA_000710895_06322"/>
<dbReference type="PANTHER" id="PTHR37305:SF1">
    <property type="entry name" value="MEMBRANE PROTEIN"/>
    <property type="match status" value="1"/>
</dbReference>
<sequence length="259" mass="26680">MTRSVFTQTLTEQRRGLIGWSIALFAVPMIYVPSYSTFKEQGALDIEGGGFYDALGMGDFGTATGYLESTMFALMGPLLLLIFAITFATRTAAQEDSGTLDLLLAQPIDRADLLLQRCAAFAAQTAVVVTVFGLAVLAGAASADMGIPAGNILAAVAGLGLLTLAVGAITLLAGAATGHRGTALAVATLVAVLGYLANNLGGMIDGAQWLRRLSPFYYAGGDSPLVNGWNIGYLAALAVLVAIAVGLSLAAFDRRDLAV</sequence>
<name>A0A378YU61_9NOCA</name>
<feature type="transmembrane region" description="Helical" evidence="1">
    <location>
        <begin position="71"/>
        <end position="93"/>
    </location>
</feature>
<feature type="transmembrane region" description="Helical" evidence="1">
    <location>
        <begin position="152"/>
        <end position="176"/>
    </location>
</feature>
<dbReference type="RefSeq" id="WP_039819166.1">
    <property type="nucleotide sequence ID" value="NZ_UGRY01000002.1"/>
</dbReference>
<evidence type="ECO:0000313" key="2">
    <source>
        <dbReference type="EMBL" id="SUA80338.1"/>
    </source>
</evidence>
<dbReference type="GO" id="GO:0140359">
    <property type="term" value="F:ABC-type transporter activity"/>
    <property type="evidence" value="ECO:0007669"/>
    <property type="project" value="InterPro"/>
</dbReference>
<dbReference type="GO" id="GO:0005886">
    <property type="term" value="C:plasma membrane"/>
    <property type="evidence" value="ECO:0007669"/>
    <property type="project" value="UniProtKB-SubCell"/>
</dbReference>
<feature type="transmembrane region" description="Helical" evidence="1">
    <location>
        <begin position="183"/>
        <end position="204"/>
    </location>
</feature>
<dbReference type="PANTHER" id="PTHR37305">
    <property type="entry name" value="INTEGRAL MEMBRANE PROTEIN-RELATED"/>
    <property type="match status" value="1"/>
</dbReference>
<accession>A0A378YU61</accession>
<proteinExistence type="predicted"/>
<feature type="transmembrane region" description="Helical" evidence="1">
    <location>
        <begin position="114"/>
        <end position="140"/>
    </location>
</feature>
<keyword evidence="1" id="KW-0472">Membrane</keyword>
<dbReference type="EMBL" id="UGRY01000002">
    <property type="protein sequence ID" value="SUA80338.1"/>
    <property type="molecule type" value="Genomic_DNA"/>
</dbReference>
<keyword evidence="3" id="KW-1185">Reference proteome</keyword>
<evidence type="ECO:0000256" key="1">
    <source>
        <dbReference type="SAM" id="Phobius"/>
    </source>
</evidence>
<keyword evidence="1" id="KW-0812">Transmembrane</keyword>
<keyword evidence="1" id="KW-1133">Transmembrane helix</keyword>
<feature type="transmembrane region" description="Helical" evidence="1">
    <location>
        <begin position="231"/>
        <end position="252"/>
    </location>
</feature>
<protein>
    <submittedName>
        <fullName evidence="2">ABC-type transport system involved in multi-copper enzyme maturation, permease component</fullName>
    </submittedName>
</protein>
<reference evidence="2 3" key="1">
    <citation type="submission" date="2018-06" db="EMBL/GenBank/DDBJ databases">
        <authorList>
            <consortium name="Pathogen Informatics"/>
            <person name="Doyle S."/>
        </authorList>
    </citation>
    <scope>NUCLEOTIDE SEQUENCE [LARGE SCALE GENOMIC DNA]</scope>
    <source>
        <strain evidence="2 3">NCTC1934</strain>
    </source>
</reference>
<feature type="transmembrane region" description="Helical" evidence="1">
    <location>
        <begin position="16"/>
        <end position="34"/>
    </location>
</feature>
<evidence type="ECO:0000313" key="3">
    <source>
        <dbReference type="Proteomes" id="UP000255467"/>
    </source>
</evidence>
<dbReference type="Pfam" id="PF12679">
    <property type="entry name" value="ABC2_membrane_2"/>
    <property type="match status" value="1"/>
</dbReference>
<dbReference type="Proteomes" id="UP000255467">
    <property type="component" value="Unassembled WGS sequence"/>
</dbReference>
<dbReference type="AlphaFoldDB" id="A0A378YU61"/>
<gene>
    <name evidence="2" type="ORF">NCTC1934_04227</name>
</gene>